<sequence length="318" mass="34495">MPQKAVMAGPARSPLPLRAPLEQAFRERDRQTRPAYSQGMILVTAATGNVGRELVPQLLAAGQQVRAGTRHPQGASFPSGAHAVHFDFGDEASIRAAATGVQGVYLIVPETVDTETLKRALNVMKQAGVERVVLQSGFGAEKGDNPLGEAEDSVRASGLNWTVLRPNWFMQNYNQMFRRGIRDRHEFAEPAGEQRTSFIDTRDIAAAAVVVLTQPGHDGREYDLTGPHSIDRHAVAAALSSALGHPITYRPVDDDGFVDFLISTGESDEEEARAIASIYPPIRAGDTAPTTPDLHTLTGSAGHTIEAFAQHYRQDWLE</sequence>
<dbReference type="SUPFAM" id="SSF51735">
    <property type="entry name" value="NAD(P)-binding Rossmann-fold domains"/>
    <property type="match status" value="1"/>
</dbReference>
<protein>
    <recommendedName>
        <fullName evidence="1">NAD(P)-binding domain-containing protein</fullName>
    </recommendedName>
</protein>
<dbReference type="InterPro" id="IPR036291">
    <property type="entry name" value="NAD(P)-bd_dom_sf"/>
</dbReference>
<name>A0A246BKC5_9DEIO</name>
<organism evidence="2 3">
    <name type="scientific">Deinococcus indicus</name>
    <dbReference type="NCBI Taxonomy" id="223556"/>
    <lineage>
        <taxon>Bacteria</taxon>
        <taxon>Thermotogati</taxon>
        <taxon>Deinococcota</taxon>
        <taxon>Deinococci</taxon>
        <taxon>Deinococcales</taxon>
        <taxon>Deinococcaceae</taxon>
        <taxon>Deinococcus</taxon>
    </lineage>
</organism>
<reference evidence="2 3" key="1">
    <citation type="submission" date="2017-05" db="EMBL/GenBank/DDBJ databases">
        <title>De novo genome assembly of Deniococcus indicus strain DR1.</title>
        <authorList>
            <person name="Chauhan D."/>
            <person name="Yennamalli R.M."/>
            <person name="Priyadarshini R."/>
        </authorList>
    </citation>
    <scope>NUCLEOTIDE SEQUENCE [LARGE SCALE GENOMIC DNA]</scope>
    <source>
        <strain evidence="2 3">DR1</strain>
    </source>
</reference>
<evidence type="ECO:0000313" key="3">
    <source>
        <dbReference type="Proteomes" id="UP000197208"/>
    </source>
</evidence>
<accession>A0A246BKC5</accession>
<dbReference type="InterPro" id="IPR016040">
    <property type="entry name" value="NAD(P)-bd_dom"/>
</dbReference>
<evidence type="ECO:0000259" key="1">
    <source>
        <dbReference type="Pfam" id="PF13460"/>
    </source>
</evidence>
<dbReference type="EMBL" id="NHMK01000014">
    <property type="protein sequence ID" value="OWL95764.1"/>
    <property type="molecule type" value="Genomic_DNA"/>
</dbReference>
<feature type="domain" description="NAD(P)-binding" evidence="1">
    <location>
        <begin position="46"/>
        <end position="215"/>
    </location>
</feature>
<dbReference type="Pfam" id="PF13460">
    <property type="entry name" value="NAD_binding_10"/>
    <property type="match status" value="1"/>
</dbReference>
<dbReference type="InterPro" id="IPR051604">
    <property type="entry name" value="Ergot_Alk_Oxidoreductase"/>
</dbReference>
<comment type="caution">
    <text evidence="2">The sequence shown here is derived from an EMBL/GenBank/DDBJ whole genome shotgun (WGS) entry which is preliminary data.</text>
</comment>
<evidence type="ECO:0000313" key="2">
    <source>
        <dbReference type="EMBL" id="OWL95764.1"/>
    </source>
</evidence>
<dbReference type="AlphaFoldDB" id="A0A246BKC5"/>
<keyword evidence="3" id="KW-1185">Reference proteome</keyword>
<proteinExistence type="predicted"/>
<dbReference type="Proteomes" id="UP000197208">
    <property type="component" value="Unassembled WGS sequence"/>
</dbReference>
<dbReference type="PANTHER" id="PTHR43162:SF1">
    <property type="entry name" value="PRESTALK A DIFFERENTIATION PROTEIN A"/>
    <property type="match status" value="1"/>
</dbReference>
<dbReference type="Gene3D" id="3.40.50.720">
    <property type="entry name" value="NAD(P)-binding Rossmann-like Domain"/>
    <property type="match status" value="1"/>
</dbReference>
<dbReference type="PANTHER" id="PTHR43162">
    <property type="match status" value="1"/>
</dbReference>
<gene>
    <name evidence="2" type="ORF">CBQ26_10850</name>
</gene>
<dbReference type="Gene3D" id="3.90.25.10">
    <property type="entry name" value="UDP-galactose 4-epimerase, domain 1"/>
    <property type="match status" value="1"/>
</dbReference>